<dbReference type="Proteomes" id="UP000663722">
    <property type="component" value="Chromosome"/>
</dbReference>
<sequence length="79" mass="9132">MSYSRTSPKSVTIRKMFPHLLATISGRGAFSDDFDTIFRFGMTKSFLLYMKVLSVRKNCETFIISCERQIMAVYKIICC</sequence>
<accession>A0A975BTG7</accession>
<dbReference type="EMBL" id="CP061800">
    <property type="protein sequence ID" value="QTA90850.1"/>
    <property type="molecule type" value="Genomic_DNA"/>
</dbReference>
<name>A0A975BTG7_9BACT</name>
<organism evidence="1 2">
    <name type="scientific">Desulfonema magnum</name>
    <dbReference type="NCBI Taxonomy" id="45655"/>
    <lineage>
        <taxon>Bacteria</taxon>
        <taxon>Pseudomonadati</taxon>
        <taxon>Thermodesulfobacteriota</taxon>
        <taxon>Desulfobacteria</taxon>
        <taxon>Desulfobacterales</taxon>
        <taxon>Desulfococcaceae</taxon>
        <taxon>Desulfonema</taxon>
    </lineage>
</organism>
<dbReference type="KEGG" id="dmm:dnm_069120"/>
<dbReference type="AlphaFoldDB" id="A0A975BTG7"/>
<gene>
    <name evidence="1" type="ORF">dnm_069120</name>
</gene>
<proteinExistence type="predicted"/>
<protein>
    <submittedName>
        <fullName evidence="1">Uncharacterized protein</fullName>
    </submittedName>
</protein>
<reference evidence="1" key="1">
    <citation type="journal article" date="2021" name="Microb. Physiol.">
        <title>Proteogenomic Insights into the Physiology of Marine, Sulfate-Reducing, Filamentous Desulfonema limicola and Desulfonema magnum.</title>
        <authorList>
            <person name="Schnaars V."/>
            <person name="Wohlbrand L."/>
            <person name="Scheve S."/>
            <person name="Hinrichs C."/>
            <person name="Reinhardt R."/>
            <person name="Rabus R."/>
        </authorList>
    </citation>
    <scope>NUCLEOTIDE SEQUENCE</scope>
    <source>
        <strain evidence="1">4be13</strain>
    </source>
</reference>
<evidence type="ECO:0000313" key="2">
    <source>
        <dbReference type="Proteomes" id="UP000663722"/>
    </source>
</evidence>
<evidence type="ECO:0000313" key="1">
    <source>
        <dbReference type="EMBL" id="QTA90850.1"/>
    </source>
</evidence>
<keyword evidence="2" id="KW-1185">Reference proteome</keyword>